<organism evidence="1">
    <name type="scientific">Aegilops tauschii</name>
    <name type="common">Tausch's goatgrass</name>
    <name type="synonym">Aegilops squarrosa</name>
    <dbReference type="NCBI Taxonomy" id="37682"/>
    <lineage>
        <taxon>Eukaryota</taxon>
        <taxon>Viridiplantae</taxon>
        <taxon>Streptophyta</taxon>
        <taxon>Embryophyta</taxon>
        <taxon>Tracheophyta</taxon>
        <taxon>Spermatophyta</taxon>
        <taxon>Magnoliopsida</taxon>
        <taxon>Liliopsida</taxon>
        <taxon>Poales</taxon>
        <taxon>Poaceae</taxon>
        <taxon>BOP clade</taxon>
        <taxon>Pooideae</taxon>
        <taxon>Triticodae</taxon>
        <taxon>Triticeae</taxon>
        <taxon>Triticinae</taxon>
        <taxon>Aegilops</taxon>
    </lineage>
</organism>
<name>M8B719_AEGTA</name>
<dbReference type="EnsemblPlants" id="EMT09746">
    <property type="protein sequence ID" value="EMT09746"/>
    <property type="gene ID" value="F775_43038"/>
</dbReference>
<reference evidence="1" key="1">
    <citation type="submission" date="2015-06" db="UniProtKB">
        <authorList>
            <consortium name="EnsemblPlants"/>
        </authorList>
    </citation>
    <scope>IDENTIFICATION</scope>
</reference>
<evidence type="ECO:0000313" key="1">
    <source>
        <dbReference type="EnsemblPlants" id="EMT09746"/>
    </source>
</evidence>
<sequence length="97" mass="10314">MELQFQQQQQQCHPAAPTLAARRNVAECRVIADAARPEKQEDTASPGAAMSGVVQQEQDDGFDIGSDPCDSLWDLPPICQLSCLAGLGQSVVESAST</sequence>
<protein>
    <submittedName>
        <fullName evidence="1">Uncharacterized protein</fullName>
    </submittedName>
</protein>
<dbReference type="AlphaFoldDB" id="M8B719"/>
<accession>M8B719</accession>
<proteinExistence type="predicted"/>